<dbReference type="PANTHER" id="PTHR22674">
    <property type="entry name" value="NTPASE, KAP FAMILY P-LOOP DOMAIN-CONTAINING 1"/>
    <property type="match status" value="1"/>
</dbReference>
<keyword evidence="3" id="KW-1185">Reference proteome</keyword>
<protein>
    <submittedName>
        <fullName evidence="2">ATPase associated with various cellular activities family protein</fullName>
    </submittedName>
</protein>
<dbReference type="InterPro" id="IPR052754">
    <property type="entry name" value="NTPase_KAP_P-loop"/>
</dbReference>
<dbReference type="Pfam" id="PF07693">
    <property type="entry name" value="KAP_NTPase"/>
    <property type="match status" value="1"/>
</dbReference>
<evidence type="ECO:0000259" key="1">
    <source>
        <dbReference type="Pfam" id="PF07693"/>
    </source>
</evidence>
<evidence type="ECO:0000313" key="2">
    <source>
        <dbReference type="EMBL" id="AIY84615.1"/>
    </source>
</evidence>
<dbReference type="RefSeq" id="WP_039316376.1">
    <property type="nucleotide sequence ID" value="NZ_CP006905.1"/>
</dbReference>
<dbReference type="eggNOG" id="COG4928">
    <property type="taxonomic scope" value="Bacteria"/>
</dbReference>
<dbReference type="KEGG" id="cbv:U729_2995"/>
<dbReference type="InterPro" id="IPR027417">
    <property type="entry name" value="P-loop_NTPase"/>
</dbReference>
<feature type="domain" description="KAP NTPase" evidence="1">
    <location>
        <begin position="19"/>
        <end position="311"/>
    </location>
</feature>
<dbReference type="SUPFAM" id="SSF52540">
    <property type="entry name" value="P-loop containing nucleoside triphosphate hydrolases"/>
    <property type="match status" value="1"/>
</dbReference>
<gene>
    <name evidence="2" type="ORF">U729_2995</name>
</gene>
<dbReference type="HOGENOM" id="CLU_021357_0_0_9"/>
<dbReference type="InterPro" id="IPR011646">
    <property type="entry name" value="KAP_P-loop"/>
</dbReference>
<dbReference type="EMBL" id="CP006905">
    <property type="protein sequence ID" value="AIY84615.1"/>
    <property type="molecule type" value="Genomic_DNA"/>
</dbReference>
<dbReference type="Gene3D" id="3.40.50.300">
    <property type="entry name" value="P-loop containing nucleotide triphosphate hydrolases"/>
    <property type="match status" value="1"/>
</dbReference>
<proteinExistence type="predicted"/>
<dbReference type="OrthoDB" id="88903at2"/>
<accession>A0A0A7G0A2</accession>
<dbReference type="PANTHER" id="PTHR22674:SF6">
    <property type="entry name" value="NTPASE KAP FAMILY P-LOOP DOMAIN-CONTAINING PROTEIN 1"/>
    <property type="match status" value="1"/>
</dbReference>
<dbReference type="Proteomes" id="UP000030635">
    <property type="component" value="Chromosome"/>
</dbReference>
<dbReference type="AlphaFoldDB" id="A0A0A7G0A2"/>
<sequence length="725" mass="84429">MYNSDKPIESFNDDILGRAYFAKQLGQAILSFDLIDNITIGLYGKWGTGKTSIINLALKEIENKVSDMKEEDKPVILKFDPWNFTDNQNLILQFFNQLKTKLKVKNYAGFAEGVAEALDSYVDAFEFASDIPIIGKYISLFKMTANFASKDIKSRCNSTSISDTKDKLIKELKKKNKKIIVIIDDIDRLSNEQIRLVFQLVNQVAGLPNIIYLLSMDKDIVVRALKKVQDCDGEEYLEKIVQVPFSIPKLDKDKVLNLFLYKIDEILNRKKNLNFDKNYWSKVYWKCINPYINTIRDVNRIINTFQFRYKLVCDEVNFVDMLAIEVIQIMKPQIYEWIIKNKNDICGSSSGYGGVVYAEQNKKREEYIRKLKEIGGEATLEIIATLFPKIDKEINHYYESVSEDDLRKNQRIADPDRFKLYFSLDILDVTIPHSRLIDSIKNMNKNELQNLISELNNSEKIISYLRELKSYSDEVPIDRIHLLIEILYKNMQSFVGEVSKSIISFSAQQYAEWCIDSLLKRIESGDEKYSIYVEIIKNADLKTLNSMAADINRIELAYGRLASKSVDEERQIIKLEQLSELEKKYVARINYILGKQQSLFECNKLFFIIYLWKNFDKESCHKYIDNLLKESINILKFIVRMSSEWTGTGGRGWGFSEDNYVEFVSKGKVIDVIDRYFKGEIVGEFNEEEEAKMATFILTTTKKYEDHISEIEALEYVKQVKNNIY</sequence>
<evidence type="ECO:0000313" key="3">
    <source>
        <dbReference type="Proteomes" id="UP000030635"/>
    </source>
</evidence>
<reference evidence="2 3" key="1">
    <citation type="journal article" date="2015" name="Infect. Genet. Evol.">
        <title>Genomic sequences of six botulinum neurotoxin-producing strains representing three clostridial species illustrate the mobility and diversity of botulinum neurotoxin genes.</title>
        <authorList>
            <person name="Smith T.J."/>
            <person name="Hill K.K."/>
            <person name="Xie G."/>
            <person name="Foley B.T."/>
            <person name="Williamson C.H."/>
            <person name="Foster J.T."/>
            <person name="Johnson S.L."/>
            <person name="Chertkov O."/>
            <person name="Teshima H."/>
            <person name="Gibbons H.S."/>
            <person name="Johnsky L.A."/>
            <person name="Karavis M.A."/>
            <person name="Smith L.A."/>
        </authorList>
    </citation>
    <scope>NUCLEOTIDE SEQUENCE [LARGE SCALE GENOMIC DNA]</scope>
    <source>
        <strain evidence="2">Sullivan</strain>
    </source>
</reference>
<name>A0A0A7G0A2_9CLOT</name>
<organism evidence="2 3">
    <name type="scientific">Clostridium baratii str. Sullivan</name>
    <dbReference type="NCBI Taxonomy" id="1415775"/>
    <lineage>
        <taxon>Bacteria</taxon>
        <taxon>Bacillati</taxon>
        <taxon>Bacillota</taxon>
        <taxon>Clostridia</taxon>
        <taxon>Eubacteriales</taxon>
        <taxon>Clostridiaceae</taxon>
        <taxon>Clostridium</taxon>
    </lineage>
</organism>